<dbReference type="STRING" id="263475.AMD00_00695"/>
<dbReference type="Proteomes" id="UP000036867">
    <property type="component" value="Unassembled WGS sequence"/>
</dbReference>
<dbReference type="RefSeq" id="WP_053415183.1">
    <property type="nucleotide sequence ID" value="NZ_LILB01000001.1"/>
</dbReference>
<dbReference type="GeneID" id="301134640"/>
<proteinExistence type="predicted"/>
<gene>
    <name evidence="1" type="ORF">AMD00_00695</name>
</gene>
<keyword evidence="2" id="KW-1185">Reference proteome</keyword>
<comment type="caution">
    <text evidence="1">The sequence shown here is derived from an EMBL/GenBank/DDBJ whole genome shotgun (WGS) entry which is preliminary data.</text>
</comment>
<name>A0A0M0LJ17_9BACL</name>
<dbReference type="EMBL" id="LILB01000001">
    <property type="protein sequence ID" value="KOO51065.1"/>
    <property type="molecule type" value="Genomic_DNA"/>
</dbReference>
<evidence type="ECO:0000313" key="1">
    <source>
        <dbReference type="EMBL" id="KOO51065.1"/>
    </source>
</evidence>
<evidence type="ECO:0000313" key="2">
    <source>
        <dbReference type="Proteomes" id="UP000036867"/>
    </source>
</evidence>
<dbReference type="AlphaFoldDB" id="A0A0M0LJ17"/>
<accession>A0A0M0LJ17</accession>
<sequence>MDLKTNDTSEELDQLTKRLIYEKQSKISIFEELLRIYESEEKLLSSYKQLSAQHYAISNSKLAKVTYAYWRFLKRIKRGKKNENS</sequence>
<dbReference type="OrthoDB" id="2455023at2"/>
<protein>
    <submittedName>
        <fullName evidence="1">Uncharacterized protein</fullName>
    </submittedName>
</protein>
<organism evidence="1 2">
    <name type="scientific">Viridibacillus arvi</name>
    <dbReference type="NCBI Taxonomy" id="263475"/>
    <lineage>
        <taxon>Bacteria</taxon>
        <taxon>Bacillati</taxon>
        <taxon>Bacillota</taxon>
        <taxon>Bacilli</taxon>
        <taxon>Bacillales</taxon>
        <taxon>Caryophanaceae</taxon>
        <taxon>Viridibacillus</taxon>
    </lineage>
</organism>
<reference evidence="2" key="1">
    <citation type="submission" date="2015-08" db="EMBL/GenBank/DDBJ databases">
        <title>Fjat-10028 dsm 16317.</title>
        <authorList>
            <person name="Liu B."/>
            <person name="Wang J."/>
            <person name="Zhu Y."/>
            <person name="Liu G."/>
            <person name="Chen Q."/>
            <person name="Chen Z."/>
            <person name="Lan J."/>
            <person name="Che J."/>
            <person name="Ge C."/>
            <person name="Shi H."/>
            <person name="Pan Z."/>
            <person name="Liu X."/>
        </authorList>
    </citation>
    <scope>NUCLEOTIDE SEQUENCE [LARGE SCALE GENOMIC DNA]</scope>
    <source>
        <strain evidence="2">DSM 16317</strain>
    </source>
</reference>